<comment type="caution">
    <text evidence="3">The sequence shown here is derived from an EMBL/GenBank/DDBJ whole genome shotgun (WGS) entry which is preliminary data.</text>
</comment>
<dbReference type="AlphaFoldDB" id="A0A0G2E4R4"/>
<proteinExistence type="predicted"/>
<keyword evidence="4" id="KW-1185">Reference proteome</keyword>
<feature type="compositionally biased region" description="Acidic residues" evidence="1">
    <location>
        <begin position="183"/>
        <end position="193"/>
    </location>
</feature>
<feature type="domain" description="Transcription elongation factor Eaf N-terminal" evidence="2">
    <location>
        <begin position="33"/>
        <end position="148"/>
    </location>
</feature>
<accession>A0A0G2E4R4</accession>
<feature type="compositionally biased region" description="Low complexity" evidence="1">
    <location>
        <begin position="419"/>
        <end position="431"/>
    </location>
</feature>
<protein>
    <recommendedName>
        <fullName evidence="2">Transcription elongation factor Eaf N-terminal domain-containing protein</fullName>
    </recommendedName>
</protein>
<feature type="compositionally biased region" description="Acidic residues" evidence="1">
    <location>
        <begin position="389"/>
        <end position="404"/>
    </location>
</feature>
<gene>
    <name evidence="3" type="ORF">UCRPC4_g05342</name>
</gene>
<evidence type="ECO:0000313" key="3">
    <source>
        <dbReference type="EMBL" id="KKY17709.1"/>
    </source>
</evidence>
<feature type="compositionally biased region" description="Low complexity" evidence="1">
    <location>
        <begin position="365"/>
        <end position="378"/>
    </location>
</feature>
<evidence type="ECO:0000313" key="4">
    <source>
        <dbReference type="Proteomes" id="UP000053317"/>
    </source>
</evidence>
<name>A0A0G2E4R4_PHACM</name>
<feature type="region of interest" description="Disordered" evidence="1">
    <location>
        <begin position="160"/>
        <end position="468"/>
    </location>
</feature>
<feature type="compositionally biased region" description="Acidic residues" evidence="1">
    <location>
        <begin position="433"/>
        <end position="468"/>
    </location>
</feature>
<reference evidence="3 4" key="2">
    <citation type="submission" date="2015-05" db="EMBL/GenBank/DDBJ databases">
        <authorList>
            <person name="Morales-Cruz A."/>
            <person name="Amrine K.C."/>
            <person name="Cantu D."/>
        </authorList>
    </citation>
    <scope>NUCLEOTIDE SEQUENCE [LARGE SCALE GENOMIC DNA]</scope>
    <source>
        <strain evidence="3">UCRPC4</strain>
    </source>
</reference>
<dbReference type="EMBL" id="LCWF01000137">
    <property type="protein sequence ID" value="KKY17709.1"/>
    <property type="molecule type" value="Genomic_DNA"/>
</dbReference>
<feature type="compositionally biased region" description="Basic and acidic residues" evidence="1">
    <location>
        <begin position="310"/>
        <end position="319"/>
    </location>
</feature>
<sequence>MAARSSPLIQATRSPAIRPTGQVQIDPSRVGDYPVVLGDELARKLSLNAESSSTRYYGIRYNYKPKHSSTRQKTVLRRGRSRKTFDLSIEDGADGHDPLSFKYYGTLDPKSAASADQESTFALVFDQDRQQFTLEPISAELNFNLTSGPGQVRQYPQLPLLDESDDNDANADGHFGDGGSSASDEEPPDDDNPYDYRHFLEQAKTTATASTPRLGASPSLHPQATAGKYSSTLKPNAPRSPAIPSTSKPKAKPSTSTAKSSASRASTKAVTAKSKSQAGAAGVKSTPKSAAIVTASDEESEGGRTTGQDASRRSTDNHKPRATNGKGYDSPHIVIDEASGLEIDMGSPPPASRPRGRIDPTAFASRSPSNSRSTSQSPAPLSRIVNAESDTEMADVNDHEDSEIEALTLPPPKADTRRASASNARRVSVEANGADEDDDDDADDQEFADLMEQELAQEEEESEISEEE</sequence>
<evidence type="ECO:0000256" key="1">
    <source>
        <dbReference type="SAM" id="MobiDB-lite"/>
    </source>
</evidence>
<evidence type="ECO:0000259" key="2">
    <source>
        <dbReference type="Pfam" id="PF09816"/>
    </source>
</evidence>
<dbReference type="OrthoDB" id="125903at2759"/>
<dbReference type="InterPro" id="IPR019194">
    <property type="entry name" value="Tscrpt_elong_fac_Eaf_N"/>
</dbReference>
<feature type="compositionally biased region" description="Low complexity" evidence="1">
    <location>
        <begin position="240"/>
        <end position="276"/>
    </location>
</feature>
<dbReference type="Proteomes" id="UP000053317">
    <property type="component" value="Unassembled WGS sequence"/>
</dbReference>
<organism evidence="3 4">
    <name type="scientific">Phaeomoniella chlamydospora</name>
    <name type="common">Phaeoacremonium chlamydosporum</name>
    <dbReference type="NCBI Taxonomy" id="158046"/>
    <lineage>
        <taxon>Eukaryota</taxon>
        <taxon>Fungi</taxon>
        <taxon>Dikarya</taxon>
        <taxon>Ascomycota</taxon>
        <taxon>Pezizomycotina</taxon>
        <taxon>Eurotiomycetes</taxon>
        <taxon>Chaetothyriomycetidae</taxon>
        <taxon>Phaeomoniellales</taxon>
        <taxon>Phaeomoniellaceae</taxon>
        <taxon>Phaeomoniella</taxon>
    </lineage>
</organism>
<feature type="region of interest" description="Disordered" evidence="1">
    <location>
        <begin position="1"/>
        <end position="25"/>
    </location>
</feature>
<reference evidence="3 4" key="1">
    <citation type="submission" date="2015-05" db="EMBL/GenBank/DDBJ databases">
        <title>Distinctive expansion of gene families associated with plant cell wall degradation and secondary metabolism in the genomes of grapevine trunk pathogens.</title>
        <authorList>
            <person name="Lawrence D.P."/>
            <person name="Travadon R."/>
            <person name="Rolshausen P.E."/>
            <person name="Baumgartner K."/>
        </authorList>
    </citation>
    <scope>NUCLEOTIDE SEQUENCE [LARGE SCALE GENOMIC DNA]</scope>
    <source>
        <strain evidence="3">UCRPC4</strain>
    </source>
</reference>
<dbReference type="Pfam" id="PF09816">
    <property type="entry name" value="EAF"/>
    <property type="match status" value="1"/>
</dbReference>